<dbReference type="PANTHER" id="PTHR32080">
    <property type="entry name" value="ANTIFUNGAL PROTEIN GINKBILOBIN-2-LIKE"/>
    <property type="match status" value="1"/>
</dbReference>
<evidence type="ECO:0000256" key="3">
    <source>
        <dbReference type="ARBA" id="ARBA00022475"/>
    </source>
</evidence>
<dbReference type="Gene3D" id="3.30.430.20">
    <property type="entry name" value="Gnk2 domain, C-X8-C-X2-C motif"/>
    <property type="match status" value="2"/>
</dbReference>
<evidence type="ECO:0000256" key="7">
    <source>
        <dbReference type="ARBA" id="ARBA00022737"/>
    </source>
</evidence>
<organism evidence="16 17">
    <name type="scientific">Canavalia gladiata</name>
    <name type="common">Sword bean</name>
    <name type="synonym">Dolichos gladiatus</name>
    <dbReference type="NCBI Taxonomy" id="3824"/>
    <lineage>
        <taxon>Eukaryota</taxon>
        <taxon>Viridiplantae</taxon>
        <taxon>Streptophyta</taxon>
        <taxon>Embryophyta</taxon>
        <taxon>Tracheophyta</taxon>
        <taxon>Spermatophyta</taxon>
        <taxon>Magnoliopsida</taxon>
        <taxon>eudicotyledons</taxon>
        <taxon>Gunneridae</taxon>
        <taxon>Pentapetalae</taxon>
        <taxon>rosids</taxon>
        <taxon>fabids</taxon>
        <taxon>Fabales</taxon>
        <taxon>Fabaceae</taxon>
        <taxon>Papilionoideae</taxon>
        <taxon>50 kb inversion clade</taxon>
        <taxon>NPAAA clade</taxon>
        <taxon>indigoferoid/millettioid clade</taxon>
        <taxon>Phaseoleae</taxon>
        <taxon>Canavalia</taxon>
    </lineage>
</organism>
<dbReference type="Pfam" id="PF01657">
    <property type="entry name" value="Stress-antifung"/>
    <property type="match status" value="2"/>
</dbReference>
<proteinExistence type="inferred from homology"/>
<accession>A0AAN9PPK4</accession>
<dbReference type="GO" id="GO:0005886">
    <property type="term" value="C:plasma membrane"/>
    <property type="evidence" value="ECO:0007669"/>
    <property type="project" value="UniProtKB-SubCell"/>
</dbReference>
<dbReference type="GO" id="GO:0009506">
    <property type="term" value="C:plasmodesma"/>
    <property type="evidence" value="ECO:0007669"/>
    <property type="project" value="UniProtKB-SubCell"/>
</dbReference>
<evidence type="ECO:0000256" key="9">
    <source>
        <dbReference type="ARBA" id="ARBA00022989"/>
    </source>
</evidence>
<dbReference type="CDD" id="cd23509">
    <property type="entry name" value="Gnk2-like"/>
    <property type="match status" value="2"/>
</dbReference>
<dbReference type="FunFam" id="3.30.430.20:FF:000001">
    <property type="entry name" value="cysteine-rich repeat secretory protein 3"/>
    <property type="match status" value="1"/>
</dbReference>
<evidence type="ECO:0000256" key="12">
    <source>
        <dbReference type="ARBA" id="ARBA00024184"/>
    </source>
</evidence>
<dbReference type="AlphaFoldDB" id="A0AAN9PPK4"/>
<feature type="domain" description="Gnk2-homologous" evidence="15">
    <location>
        <begin position="156"/>
        <end position="252"/>
    </location>
</feature>
<keyword evidence="9 14" id="KW-1133">Transmembrane helix</keyword>
<evidence type="ECO:0000256" key="10">
    <source>
        <dbReference type="ARBA" id="ARBA00023136"/>
    </source>
</evidence>
<keyword evidence="7" id="KW-0677">Repeat</keyword>
<evidence type="ECO:0000256" key="1">
    <source>
        <dbReference type="ARBA" id="ARBA00004251"/>
    </source>
</evidence>
<keyword evidence="3" id="KW-1003">Cell membrane</keyword>
<keyword evidence="10 14" id="KW-0472">Membrane</keyword>
<evidence type="ECO:0000256" key="2">
    <source>
        <dbReference type="ARBA" id="ARBA00022448"/>
    </source>
</evidence>
<dbReference type="InterPro" id="IPR002902">
    <property type="entry name" value="GNK2"/>
</dbReference>
<dbReference type="PROSITE" id="PS51473">
    <property type="entry name" value="GNK2"/>
    <property type="match status" value="2"/>
</dbReference>
<comment type="subcellular location">
    <subcellularLocation>
        <location evidence="12">Cell junction</location>
        <location evidence="12">Plasmodesma</location>
    </subcellularLocation>
    <subcellularLocation>
        <location evidence="1">Cell membrane</location>
        <topology evidence="1">Single-pass type I membrane protein</topology>
    </subcellularLocation>
</comment>
<sequence length="300" mass="32305">MHYNQPLTRTYSTQQSIELMAKTQTNLFFIIFIFLSLSYFPSFSLSSSSADFFLYGGCTQQRYTPNSPYELNLNSLLTSLVNSATYSSYNNFTVLGSSANDVVYGLYQCRGDLAMPDCAACISRAVTRAGDLCPAACGGAVQLDGCYIKYDNATFLGVEDKTVVLRKCGPGSGMTGERDAVLTGLANSGGYFRVGGSGELKGVAQCTGDLSFAECQDCVGEAIRRLKSDCYAADYGDMFLAKCYARYSTNGAHVYSKAHAGKSDNDGEKTFAIIIGLLAGVAILIIFLAFLRRICEGQGK</sequence>
<evidence type="ECO:0000256" key="13">
    <source>
        <dbReference type="ARBA" id="ARBA00038393"/>
    </source>
</evidence>
<keyword evidence="8" id="KW-0965">Cell junction</keyword>
<evidence type="ECO:0000256" key="4">
    <source>
        <dbReference type="ARBA" id="ARBA00022581"/>
    </source>
</evidence>
<keyword evidence="4" id="KW-0945">Host-virus interaction</keyword>
<dbReference type="InterPro" id="IPR038408">
    <property type="entry name" value="GNK2_sf"/>
</dbReference>
<keyword evidence="2" id="KW-0813">Transport</keyword>
<evidence type="ECO:0000256" key="14">
    <source>
        <dbReference type="SAM" id="Phobius"/>
    </source>
</evidence>
<dbReference type="EMBL" id="JAYMYQ010000011">
    <property type="protein sequence ID" value="KAK7305689.1"/>
    <property type="molecule type" value="Genomic_DNA"/>
</dbReference>
<evidence type="ECO:0000256" key="5">
    <source>
        <dbReference type="ARBA" id="ARBA00022692"/>
    </source>
</evidence>
<evidence type="ECO:0000256" key="11">
    <source>
        <dbReference type="ARBA" id="ARBA00023157"/>
    </source>
</evidence>
<keyword evidence="5 14" id="KW-0812">Transmembrane</keyword>
<feature type="domain" description="Gnk2-homologous" evidence="15">
    <location>
        <begin position="51"/>
        <end position="155"/>
    </location>
</feature>
<evidence type="ECO:0000256" key="8">
    <source>
        <dbReference type="ARBA" id="ARBA00022949"/>
    </source>
</evidence>
<name>A0AAN9PPK4_CANGL</name>
<dbReference type="InterPro" id="IPR051378">
    <property type="entry name" value="Cell2Cell_Antifungal"/>
</dbReference>
<feature type="transmembrane region" description="Helical" evidence="14">
    <location>
        <begin position="271"/>
        <end position="291"/>
    </location>
</feature>
<protein>
    <recommendedName>
        <fullName evidence="15">Gnk2-homologous domain-containing protein</fullName>
    </recommendedName>
</protein>
<reference evidence="16 17" key="1">
    <citation type="submission" date="2024-01" db="EMBL/GenBank/DDBJ databases">
        <title>The genomes of 5 underutilized Papilionoideae crops provide insights into root nodulation and disease resistanc.</title>
        <authorList>
            <person name="Jiang F."/>
        </authorList>
    </citation>
    <scope>NUCLEOTIDE SEQUENCE [LARGE SCALE GENOMIC DNA]</scope>
    <source>
        <strain evidence="16">LVBAO_FW01</strain>
        <tissue evidence="16">Leaves</tissue>
    </source>
</reference>
<evidence type="ECO:0000313" key="16">
    <source>
        <dbReference type="EMBL" id="KAK7305689.1"/>
    </source>
</evidence>
<dbReference type="Proteomes" id="UP001367508">
    <property type="component" value="Unassembled WGS sequence"/>
</dbReference>
<evidence type="ECO:0000256" key="6">
    <source>
        <dbReference type="ARBA" id="ARBA00022729"/>
    </source>
</evidence>
<keyword evidence="11" id="KW-1015">Disulfide bond</keyword>
<feature type="transmembrane region" description="Helical" evidence="14">
    <location>
        <begin position="27"/>
        <end position="45"/>
    </location>
</feature>
<keyword evidence="17" id="KW-1185">Reference proteome</keyword>
<evidence type="ECO:0000313" key="17">
    <source>
        <dbReference type="Proteomes" id="UP001367508"/>
    </source>
</evidence>
<comment type="similarity">
    <text evidence="13">Belongs to the cysteine-rich repeat secretory protein family. Plasmodesmata-located proteins (PDLD) subfamily.</text>
</comment>
<dbReference type="PANTHER" id="PTHR32080:SF3">
    <property type="entry name" value="PLASMODESMATA-LOCATED PROTEIN 7"/>
    <property type="match status" value="1"/>
</dbReference>
<gene>
    <name evidence="16" type="ORF">VNO77_43598</name>
</gene>
<comment type="caution">
    <text evidence="16">The sequence shown here is derived from an EMBL/GenBank/DDBJ whole genome shotgun (WGS) entry which is preliminary data.</text>
</comment>
<keyword evidence="6" id="KW-0732">Signal</keyword>
<evidence type="ECO:0000259" key="15">
    <source>
        <dbReference type="PROSITE" id="PS51473"/>
    </source>
</evidence>